<reference evidence="1" key="1">
    <citation type="submission" date="2008-06" db="EMBL/GenBank/DDBJ databases">
        <title>Complete sequence of plasmid of Prosthecochloris aestuarii DSM 271.</title>
        <authorList>
            <consortium name="US DOE Joint Genome Institute"/>
            <person name="Lucas S."/>
            <person name="Copeland A."/>
            <person name="Lapidus A."/>
            <person name="Glavina del Rio T."/>
            <person name="Dalin E."/>
            <person name="Tice H."/>
            <person name="Bruce D."/>
            <person name="Goodwin L."/>
            <person name="Pitluck S."/>
            <person name="Schmutz J."/>
            <person name="Larimer F."/>
            <person name="Land M."/>
            <person name="Hauser L."/>
            <person name="Kyrpides N."/>
            <person name="Anderson I."/>
            <person name="Liu Z."/>
            <person name="Li T."/>
            <person name="Zhao F."/>
            <person name="Overmann J."/>
            <person name="Bryant D.A."/>
            <person name="Richardson P."/>
        </authorList>
    </citation>
    <scope>NUCLEOTIDE SEQUENCE [LARGE SCALE GENOMIC DNA]</scope>
    <source>
        <strain evidence="1">DSM 271</strain>
        <plasmid evidence="1">pPAES01</plasmid>
    </source>
</reference>
<dbReference type="Proteomes" id="UP000002725">
    <property type="component" value="Plasmid pPAES01"/>
</dbReference>
<evidence type="ECO:0000313" key="1">
    <source>
        <dbReference type="EMBL" id="ACF47393.1"/>
    </source>
</evidence>
<keyword evidence="2" id="KW-1185">Reference proteome</keyword>
<dbReference type="KEGG" id="paa:Paes_2405"/>
<organism evidence="1 2">
    <name type="scientific">Prosthecochloris aestuarii (strain DSM 271 / SK 413)</name>
    <dbReference type="NCBI Taxonomy" id="290512"/>
    <lineage>
        <taxon>Bacteria</taxon>
        <taxon>Pseudomonadati</taxon>
        <taxon>Chlorobiota</taxon>
        <taxon>Chlorobiia</taxon>
        <taxon>Chlorobiales</taxon>
        <taxon>Chlorobiaceae</taxon>
        <taxon>Prosthecochloris</taxon>
    </lineage>
</organism>
<dbReference type="HOGENOM" id="CLU_2937949_0_0_10"/>
<proteinExistence type="predicted"/>
<protein>
    <submittedName>
        <fullName evidence="1">Uncharacterized protein</fullName>
    </submittedName>
</protein>
<dbReference type="AlphaFoldDB" id="B4S9R6"/>
<accession>B4S9R6</accession>
<geneLocation type="plasmid" evidence="1 2">
    <name>pPAES01</name>
</geneLocation>
<keyword evidence="1" id="KW-0614">Plasmid</keyword>
<gene>
    <name evidence="1" type="ordered locus">Paes_2405</name>
</gene>
<evidence type="ECO:0000313" key="2">
    <source>
        <dbReference type="Proteomes" id="UP000002725"/>
    </source>
</evidence>
<sequence>MRENPVFRYHLCVTRGTVYAWTTEVIHGVINMLPVPFMRIRAFVIIQNTAGSIFHVPQGG</sequence>
<dbReference type="EMBL" id="CP001109">
    <property type="protein sequence ID" value="ACF47393.1"/>
    <property type="molecule type" value="Genomic_DNA"/>
</dbReference>
<name>B4S9R6_PROA2</name>